<evidence type="ECO:0000313" key="1">
    <source>
        <dbReference type="EMBL" id="KAH3816853.1"/>
    </source>
</evidence>
<dbReference type="Proteomes" id="UP000828390">
    <property type="component" value="Unassembled WGS sequence"/>
</dbReference>
<protein>
    <submittedName>
        <fullName evidence="1">Uncharacterized protein</fullName>
    </submittedName>
</protein>
<reference evidence="1" key="1">
    <citation type="journal article" date="2019" name="bioRxiv">
        <title>The Genome of the Zebra Mussel, Dreissena polymorpha: A Resource for Invasive Species Research.</title>
        <authorList>
            <person name="McCartney M.A."/>
            <person name="Auch B."/>
            <person name="Kono T."/>
            <person name="Mallez S."/>
            <person name="Zhang Y."/>
            <person name="Obille A."/>
            <person name="Becker A."/>
            <person name="Abrahante J.E."/>
            <person name="Garbe J."/>
            <person name="Badalamenti J.P."/>
            <person name="Herman A."/>
            <person name="Mangelson H."/>
            <person name="Liachko I."/>
            <person name="Sullivan S."/>
            <person name="Sone E.D."/>
            <person name="Koren S."/>
            <person name="Silverstein K.A.T."/>
            <person name="Beckman K.B."/>
            <person name="Gohl D.M."/>
        </authorList>
    </citation>
    <scope>NUCLEOTIDE SEQUENCE</scope>
    <source>
        <strain evidence="1">Duluth1</strain>
        <tissue evidence="1">Whole animal</tissue>
    </source>
</reference>
<organism evidence="1 2">
    <name type="scientific">Dreissena polymorpha</name>
    <name type="common">Zebra mussel</name>
    <name type="synonym">Mytilus polymorpha</name>
    <dbReference type="NCBI Taxonomy" id="45954"/>
    <lineage>
        <taxon>Eukaryota</taxon>
        <taxon>Metazoa</taxon>
        <taxon>Spiralia</taxon>
        <taxon>Lophotrochozoa</taxon>
        <taxon>Mollusca</taxon>
        <taxon>Bivalvia</taxon>
        <taxon>Autobranchia</taxon>
        <taxon>Heteroconchia</taxon>
        <taxon>Euheterodonta</taxon>
        <taxon>Imparidentia</taxon>
        <taxon>Neoheterodontei</taxon>
        <taxon>Myida</taxon>
        <taxon>Dreissenoidea</taxon>
        <taxon>Dreissenidae</taxon>
        <taxon>Dreissena</taxon>
    </lineage>
</organism>
<gene>
    <name evidence="1" type="ORF">DPMN_118376</name>
</gene>
<comment type="caution">
    <text evidence="1">The sequence shown here is derived from an EMBL/GenBank/DDBJ whole genome shotgun (WGS) entry which is preliminary data.</text>
</comment>
<accession>A0A9D4GK06</accession>
<dbReference type="EMBL" id="JAIWYP010000005">
    <property type="protein sequence ID" value="KAH3816853.1"/>
    <property type="molecule type" value="Genomic_DNA"/>
</dbReference>
<sequence>MYFVTFHLNGLRGRRLSFVDDPFDLSGSLCLTYDTWYFLTMHQTTIPNMSANRKYVIPNNTLALVELCRDFESFEFQDRQHFLRRNRNYS</sequence>
<evidence type="ECO:0000313" key="2">
    <source>
        <dbReference type="Proteomes" id="UP000828390"/>
    </source>
</evidence>
<reference evidence="1" key="2">
    <citation type="submission" date="2020-11" db="EMBL/GenBank/DDBJ databases">
        <authorList>
            <person name="McCartney M.A."/>
            <person name="Auch B."/>
            <person name="Kono T."/>
            <person name="Mallez S."/>
            <person name="Becker A."/>
            <person name="Gohl D.M."/>
            <person name="Silverstein K.A.T."/>
            <person name="Koren S."/>
            <person name="Bechman K.B."/>
            <person name="Herman A."/>
            <person name="Abrahante J.E."/>
            <person name="Garbe J."/>
        </authorList>
    </citation>
    <scope>NUCLEOTIDE SEQUENCE</scope>
    <source>
        <strain evidence="1">Duluth1</strain>
        <tissue evidence="1">Whole animal</tissue>
    </source>
</reference>
<proteinExistence type="predicted"/>
<keyword evidence="2" id="KW-1185">Reference proteome</keyword>
<name>A0A9D4GK06_DREPO</name>
<dbReference type="AlphaFoldDB" id="A0A9D4GK06"/>